<feature type="transmembrane region" description="Helical" evidence="7">
    <location>
        <begin position="546"/>
        <end position="566"/>
    </location>
</feature>
<gene>
    <name evidence="9" type="ORF">GCM10009083_00530</name>
</gene>
<dbReference type="SUPFAM" id="SSF116726">
    <property type="entry name" value="TrkA C-terminal domain-like"/>
    <property type="match status" value="2"/>
</dbReference>
<protein>
    <submittedName>
        <fullName evidence="9">SLC13 family permease</fullName>
    </submittedName>
</protein>
<dbReference type="RefSeq" id="WP_188634614.1">
    <property type="nucleotide sequence ID" value="NZ_BMNN01000001.1"/>
</dbReference>
<evidence type="ECO:0000313" key="10">
    <source>
        <dbReference type="Proteomes" id="UP000633263"/>
    </source>
</evidence>
<dbReference type="Gene3D" id="3.30.70.1450">
    <property type="entry name" value="Regulator of K+ conductance, C-terminal domain"/>
    <property type="match status" value="2"/>
</dbReference>
<organism evidence="9 10">
    <name type="scientific">Halopseudomonas pertucinogena</name>
    <dbReference type="NCBI Taxonomy" id="86175"/>
    <lineage>
        <taxon>Bacteria</taxon>
        <taxon>Pseudomonadati</taxon>
        <taxon>Pseudomonadota</taxon>
        <taxon>Gammaproteobacteria</taxon>
        <taxon>Pseudomonadales</taxon>
        <taxon>Pseudomonadaceae</taxon>
        <taxon>Halopseudomonas</taxon>
    </lineage>
</organism>
<feature type="transmembrane region" description="Helical" evidence="7">
    <location>
        <begin position="57"/>
        <end position="75"/>
    </location>
</feature>
<dbReference type="PANTHER" id="PTHR43652:SF1">
    <property type="entry name" value="RESPONSE REGULATOR"/>
    <property type="match status" value="1"/>
</dbReference>
<keyword evidence="3 7" id="KW-0812">Transmembrane</keyword>
<feature type="transmembrane region" description="Helical" evidence="7">
    <location>
        <begin position="586"/>
        <end position="606"/>
    </location>
</feature>
<dbReference type="PROSITE" id="PS51202">
    <property type="entry name" value="RCK_C"/>
    <property type="match status" value="2"/>
</dbReference>
<keyword evidence="5 7" id="KW-1133">Transmembrane helix</keyword>
<feature type="transmembrane region" description="Helical" evidence="7">
    <location>
        <begin position="438"/>
        <end position="455"/>
    </location>
</feature>
<keyword evidence="6 7" id="KW-0472">Membrane</keyword>
<dbReference type="PANTHER" id="PTHR43652">
    <property type="entry name" value="BASIC AMINO ACID ANTIPORTER YFCC-RELATED"/>
    <property type="match status" value="1"/>
</dbReference>
<reference evidence="10" key="1">
    <citation type="journal article" date="2019" name="Int. J. Syst. Evol. Microbiol.">
        <title>The Global Catalogue of Microorganisms (GCM) 10K type strain sequencing project: providing services to taxonomists for standard genome sequencing and annotation.</title>
        <authorList>
            <consortium name="The Broad Institute Genomics Platform"/>
            <consortium name="The Broad Institute Genome Sequencing Center for Infectious Disease"/>
            <person name="Wu L."/>
            <person name="Ma J."/>
        </authorList>
    </citation>
    <scope>NUCLEOTIDE SEQUENCE [LARGE SCALE GENOMIC DNA]</scope>
    <source>
        <strain evidence="10">JCM 11590</strain>
    </source>
</reference>
<feature type="transmembrane region" description="Helical" evidence="7">
    <location>
        <begin position="95"/>
        <end position="124"/>
    </location>
</feature>
<feature type="transmembrane region" description="Helical" evidence="7">
    <location>
        <begin position="505"/>
        <end position="534"/>
    </location>
</feature>
<evidence type="ECO:0000256" key="3">
    <source>
        <dbReference type="ARBA" id="ARBA00022692"/>
    </source>
</evidence>
<evidence type="ECO:0000313" key="9">
    <source>
        <dbReference type="EMBL" id="GGI88076.1"/>
    </source>
</evidence>
<evidence type="ECO:0000256" key="4">
    <source>
        <dbReference type="ARBA" id="ARBA00022737"/>
    </source>
</evidence>
<comment type="subcellular location">
    <subcellularLocation>
        <location evidence="1">Membrane</location>
        <topology evidence="1">Multi-pass membrane protein</topology>
    </subcellularLocation>
</comment>
<accession>A0ABQ2CGC6</accession>
<dbReference type="EMBL" id="BMNN01000001">
    <property type="protein sequence ID" value="GGI88076.1"/>
    <property type="molecule type" value="Genomic_DNA"/>
</dbReference>
<evidence type="ECO:0000256" key="7">
    <source>
        <dbReference type="SAM" id="Phobius"/>
    </source>
</evidence>
<dbReference type="InterPro" id="IPR006037">
    <property type="entry name" value="RCK_C"/>
</dbReference>
<sequence>MNTQLLITLALLLASMMLFIRNKPRMDVVALLVIVALPLSGVLTVQEAVAGFSDPSVLLIAALFVIGDGLVRTGIAYKLGDWMAHQAGSSETRLIVLLMLTVAALGSVMSSTGVVAIFIPVVMSVAVRMNIPASRLMMPLSFAGLISGMLTLVATPPNLVVHSELVRQGLDGFHFFSFTPIGLVVLFCGIGYMLFARRWLGSGQVGKDEPERQTMQDLAALYQLTERERRLRVEPDSPLVGRPLNELELRSEYGINVIAVERQRRFRNLLQVATGNTVPQPGDILLVDLASPAIALMGAYQEIGVTPVSLESSYYSEHSHQLGLAEVTLPPESRLPGKTIQDVAFRSRHRLNVVGLRRNGKALPGLLVDEKLKPADTLLVAGSWKDIDRLHTLTKDFVLLSLPTEIKEVVPAARKAPYALFSLAVMIVLMVSGAVSNLMAALIGCLLMGAFKCITMDSAYRSIHWPSLILIVGMLPFALALQKTGGIDLAVGGLLNVFGDAGPRLLLATLFLATAITGLFISNTATAVLMAPVAVATAQAMGLSPYPFVMTVALAASAAFMTPVSSPVNTLVLDPGGYRFSDFLKIGVPFTLLVMLITVLLVPLLFPM</sequence>
<dbReference type="Pfam" id="PF02080">
    <property type="entry name" value="TrkA_C"/>
    <property type="match status" value="2"/>
</dbReference>
<keyword evidence="10" id="KW-1185">Reference proteome</keyword>
<dbReference type="InterPro" id="IPR051679">
    <property type="entry name" value="DASS-Related_Transporters"/>
</dbReference>
<evidence type="ECO:0000259" key="8">
    <source>
        <dbReference type="PROSITE" id="PS51202"/>
    </source>
</evidence>
<dbReference type="InterPro" id="IPR031312">
    <property type="entry name" value="Na/sul_symport_CS"/>
</dbReference>
<dbReference type="Pfam" id="PF03600">
    <property type="entry name" value="CitMHS"/>
    <property type="match status" value="1"/>
</dbReference>
<comment type="caution">
    <text evidence="9">The sequence shown here is derived from an EMBL/GenBank/DDBJ whole genome shotgun (WGS) entry which is preliminary data.</text>
</comment>
<dbReference type="PROSITE" id="PS01271">
    <property type="entry name" value="NA_SULFATE"/>
    <property type="match status" value="1"/>
</dbReference>
<name>A0ABQ2CGC6_9GAMM</name>
<feature type="domain" description="RCK C-terminal" evidence="8">
    <location>
        <begin position="312"/>
        <end position="396"/>
    </location>
</feature>
<keyword evidence="4" id="KW-0677">Repeat</keyword>
<feature type="transmembrane region" description="Helical" evidence="7">
    <location>
        <begin position="175"/>
        <end position="195"/>
    </location>
</feature>
<feature type="transmembrane region" description="Helical" evidence="7">
    <location>
        <begin position="28"/>
        <end position="45"/>
    </location>
</feature>
<dbReference type="InterPro" id="IPR004680">
    <property type="entry name" value="Cit_transptr-like_dom"/>
</dbReference>
<keyword evidence="2" id="KW-0813">Transport</keyword>
<proteinExistence type="predicted"/>
<dbReference type="InterPro" id="IPR036721">
    <property type="entry name" value="RCK_C_sf"/>
</dbReference>
<dbReference type="Proteomes" id="UP000633263">
    <property type="component" value="Unassembled WGS sequence"/>
</dbReference>
<evidence type="ECO:0000256" key="6">
    <source>
        <dbReference type="ARBA" id="ARBA00023136"/>
    </source>
</evidence>
<feature type="transmembrane region" description="Helical" evidence="7">
    <location>
        <begin position="136"/>
        <end position="155"/>
    </location>
</feature>
<feature type="domain" description="RCK C-terminal" evidence="8">
    <location>
        <begin position="216"/>
        <end position="303"/>
    </location>
</feature>
<evidence type="ECO:0000256" key="1">
    <source>
        <dbReference type="ARBA" id="ARBA00004141"/>
    </source>
</evidence>
<evidence type="ECO:0000256" key="5">
    <source>
        <dbReference type="ARBA" id="ARBA00022989"/>
    </source>
</evidence>
<evidence type="ECO:0000256" key="2">
    <source>
        <dbReference type="ARBA" id="ARBA00022448"/>
    </source>
</evidence>
<feature type="transmembrane region" description="Helical" evidence="7">
    <location>
        <begin position="467"/>
        <end position="485"/>
    </location>
</feature>